<dbReference type="InterPro" id="IPR041029">
    <property type="entry name" value="GbpA_2"/>
</dbReference>
<sequence length="521" mass="57540">MNSLHFCAHPIIRCALATLMAIPVLGWGHGAVETPPTRQVMCRSFQDFNGSAEQMKDEGCRQAKTEQPGQLVHGINQWHEVSANIGGRYADPDNGDAAVREVVPNGKICSANRPGMDVFNKVMPQWTKTKVTPDTAGKITVRLATTQPHIPSFIKIYLSKPDYDSATRQLKWEDLELIHTEELTDVRKDWAPAPIISDPNSFFLLKVQIPPGRHGNAVLVTRWQRRDPVGEGFYGCSDIVFDDKTQPSPWTKEKVFIDGNGINPEPGDTVHFRVFGHDRAVSELVDLKLPITASNQNPRVWGAQLVNQLSNSQHIIRVGVKKNETITFDPTNIYSNYNYLLDARDSTQMSVDSGGGGENPGPVDERPPVAVIEGRTEIKAGERFVLDGRKSVSYNNTPLLYAWSFQGGGDWTYGSSTDPTFTITTAPSDKLSTATLRLNVYDDTNKKRHEAQVTLTARPESGGGDYPQYVEGTEYGAGEIVTNAGANYKCKPWPATGWCKGAAWAYAPGTGVHWQEAWDKL</sequence>
<accession>A0A1H1T8U2</accession>
<dbReference type="RefSeq" id="WP_090204426.1">
    <property type="nucleotide sequence ID" value="NZ_LT629777.1"/>
</dbReference>
<protein>
    <submittedName>
        <fullName evidence="7">Chitin-binding protein</fullName>
    </submittedName>
</protein>
<evidence type="ECO:0000313" key="8">
    <source>
        <dbReference type="Proteomes" id="UP000199524"/>
    </source>
</evidence>
<dbReference type="Pfam" id="PF18416">
    <property type="entry name" value="GbpA_2"/>
    <property type="match status" value="1"/>
</dbReference>
<evidence type="ECO:0000313" key="7">
    <source>
        <dbReference type="EMBL" id="SDS56436.1"/>
    </source>
</evidence>
<dbReference type="InterPro" id="IPR013783">
    <property type="entry name" value="Ig-like_fold"/>
</dbReference>
<keyword evidence="2" id="KW-0147">Chitin-binding</keyword>
<dbReference type="InterPro" id="IPR004302">
    <property type="entry name" value="Cellulose/chitin-bd_N"/>
</dbReference>
<name>A0A1H1T8U2_9PSED</name>
<dbReference type="SUPFAM" id="SSF81296">
    <property type="entry name" value="E set domains"/>
    <property type="match status" value="1"/>
</dbReference>
<feature type="domain" description="N-acetylglucosamine binding protein A" evidence="6">
    <location>
        <begin position="250"/>
        <end position="351"/>
    </location>
</feature>
<dbReference type="EMBL" id="LT629777">
    <property type="protein sequence ID" value="SDS56436.1"/>
    <property type="molecule type" value="Genomic_DNA"/>
</dbReference>
<dbReference type="Gene3D" id="2.70.50.50">
    <property type="entry name" value="chitin-binding protein cbp21"/>
    <property type="match status" value="1"/>
</dbReference>
<dbReference type="AlphaFoldDB" id="A0A1H1T8U2"/>
<feature type="domain" description="Chitin-binding type-4" evidence="5">
    <location>
        <begin position="29"/>
        <end position="239"/>
    </location>
</feature>
<evidence type="ECO:0000256" key="2">
    <source>
        <dbReference type="ARBA" id="ARBA00022669"/>
    </source>
</evidence>
<evidence type="ECO:0000256" key="3">
    <source>
        <dbReference type="ARBA" id="ARBA00022729"/>
    </source>
</evidence>
<proteinExistence type="predicted"/>
<dbReference type="InterPro" id="IPR014756">
    <property type="entry name" value="Ig_E-set"/>
</dbReference>
<dbReference type="PANTHER" id="PTHR34823">
    <property type="entry name" value="GLCNAC-BINDING PROTEIN A"/>
    <property type="match status" value="1"/>
</dbReference>
<keyword evidence="3" id="KW-0732">Signal</keyword>
<dbReference type="GeneID" id="300206976"/>
<dbReference type="GO" id="GO:0008061">
    <property type="term" value="F:chitin binding"/>
    <property type="evidence" value="ECO:0007669"/>
    <property type="project" value="UniProtKB-KW"/>
</dbReference>
<dbReference type="Gene3D" id="3.30.70.2150">
    <property type="match status" value="1"/>
</dbReference>
<evidence type="ECO:0000259" key="6">
    <source>
        <dbReference type="Pfam" id="PF18416"/>
    </source>
</evidence>
<dbReference type="Proteomes" id="UP000199524">
    <property type="component" value="Chromosome I"/>
</dbReference>
<keyword evidence="8" id="KW-1185">Reference proteome</keyword>
<reference evidence="8" key="1">
    <citation type="submission" date="2016-10" db="EMBL/GenBank/DDBJ databases">
        <authorList>
            <person name="Varghese N."/>
            <person name="Submissions S."/>
        </authorList>
    </citation>
    <scope>NUCLEOTIDE SEQUENCE [LARGE SCALE GENOMIC DNA]</scope>
    <source>
        <strain evidence="8">ATCC 23835</strain>
    </source>
</reference>
<feature type="region of interest" description="Disordered" evidence="4">
    <location>
        <begin position="348"/>
        <end position="367"/>
    </location>
</feature>
<evidence type="ECO:0000256" key="1">
    <source>
        <dbReference type="ARBA" id="ARBA00022525"/>
    </source>
</evidence>
<keyword evidence="1" id="KW-0964">Secreted</keyword>
<organism evidence="7 8">
    <name type="scientific">Pseudomonas asplenii</name>
    <dbReference type="NCBI Taxonomy" id="53407"/>
    <lineage>
        <taxon>Bacteria</taxon>
        <taxon>Pseudomonadati</taxon>
        <taxon>Pseudomonadota</taxon>
        <taxon>Gammaproteobacteria</taxon>
        <taxon>Pseudomonadales</taxon>
        <taxon>Pseudomonadaceae</taxon>
        <taxon>Pseudomonas</taxon>
    </lineage>
</organism>
<dbReference type="CDD" id="cd21177">
    <property type="entry name" value="LPMO_AA10"/>
    <property type="match status" value="1"/>
</dbReference>
<gene>
    <name evidence="7" type="ORF">SAMN05216598_1980</name>
</gene>
<dbReference type="PANTHER" id="PTHR34823:SF1">
    <property type="entry name" value="CHITIN-BINDING TYPE-4 DOMAIN-CONTAINING PROTEIN"/>
    <property type="match status" value="1"/>
</dbReference>
<dbReference type="Gene3D" id="2.60.40.10">
    <property type="entry name" value="Immunoglobulins"/>
    <property type="match status" value="1"/>
</dbReference>
<evidence type="ECO:0000256" key="4">
    <source>
        <dbReference type="SAM" id="MobiDB-lite"/>
    </source>
</evidence>
<dbReference type="InterPro" id="IPR051024">
    <property type="entry name" value="GlcNAc_Chitin_IntDeg"/>
</dbReference>
<dbReference type="Pfam" id="PF03067">
    <property type="entry name" value="LPMO_10"/>
    <property type="match status" value="1"/>
</dbReference>
<evidence type="ECO:0000259" key="5">
    <source>
        <dbReference type="Pfam" id="PF03067"/>
    </source>
</evidence>